<dbReference type="Proteomes" id="UP001177021">
    <property type="component" value="Unassembled WGS sequence"/>
</dbReference>
<organism evidence="1 2">
    <name type="scientific">Trifolium pratense</name>
    <name type="common">Red clover</name>
    <dbReference type="NCBI Taxonomy" id="57577"/>
    <lineage>
        <taxon>Eukaryota</taxon>
        <taxon>Viridiplantae</taxon>
        <taxon>Streptophyta</taxon>
        <taxon>Embryophyta</taxon>
        <taxon>Tracheophyta</taxon>
        <taxon>Spermatophyta</taxon>
        <taxon>Magnoliopsida</taxon>
        <taxon>eudicotyledons</taxon>
        <taxon>Gunneridae</taxon>
        <taxon>Pentapetalae</taxon>
        <taxon>rosids</taxon>
        <taxon>fabids</taxon>
        <taxon>Fabales</taxon>
        <taxon>Fabaceae</taxon>
        <taxon>Papilionoideae</taxon>
        <taxon>50 kb inversion clade</taxon>
        <taxon>NPAAA clade</taxon>
        <taxon>Hologalegina</taxon>
        <taxon>IRL clade</taxon>
        <taxon>Trifolieae</taxon>
        <taxon>Trifolium</taxon>
    </lineage>
</organism>
<comment type="caution">
    <text evidence="1">The sequence shown here is derived from an EMBL/GenBank/DDBJ whole genome shotgun (WGS) entry which is preliminary data.</text>
</comment>
<dbReference type="EMBL" id="CASHSV030000311">
    <property type="protein sequence ID" value="CAJ2659414.1"/>
    <property type="molecule type" value="Genomic_DNA"/>
</dbReference>
<name>A0ACB0KU41_TRIPR</name>
<evidence type="ECO:0000313" key="1">
    <source>
        <dbReference type="EMBL" id="CAJ2659414.1"/>
    </source>
</evidence>
<protein>
    <submittedName>
        <fullName evidence="1">Uncharacterized protein</fullName>
    </submittedName>
</protein>
<reference evidence="1" key="1">
    <citation type="submission" date="2023-10" db="EMBL/GenBank/DDBJ databases">
        <authorList>
            <person name="Rodriguez Cubillos JULIANA M."/>
            <person name="De Vega J."/>
        </authorList>
    </citation>
    <scope>NUCLEOTIDE SEQUENCE</scope>
</reference>
<accession>A0ACB0KU41</accession>
<keyword evidence="2" id="KW-1185">Reference proteome</keyword>
<sequence>MDIQKEFRLEVLHDEDSWKLFEKMAGEVVKDFNIKPIAVEVAKLCAGLPLLIVTVAKALRKKHVSDWKDALNELKRFDQEGLHNKVYSTLELSYNFLESEELKLLFLLIGSFGLDFQYTGKLFSFYWGLGLYRHSHALTDAKTRYYKLINDLKASSLLLESEADRVRIHDVVRDVAKSIACRTRPTYGVKRYTSIKEWPEIDQLQKCHQIILPWSYIHKLPEKLECPELKLLLLSNIGDFLKVPDDFFSEMRELKVLDLYGMNFTPSPPPSLSLLTKLKTLNLPGCVFEEISIVAELKSLEILRLERSHIKELPKEIGQLTNLRILNLTNCTGLRFIPANLISSLTCLEELYMGNCFIQWDVKGSKSNNASLEELRDLSHLTALDIMIQDASVWPWDLQVFEKLERYNIYIGDKWKWYLDWSGNASESSRILKLEDSRSSNILFDSGFNFLLNSAEEMCLAKIQCVRNVFYELNKEGLLQLKHLCIQDSFDLKYIIDSMGRGNSYPVLPNLETLVLENLFNLEEICYGILPIQCFSKLKSFEVKGCDKLNNLLWHSLIRNLRHLLEIKISDCKMITEIIAEQTSEADKEIDTIMFPKLRSLELVCLPSLISFCSVSLTTDKGLKKCGENYDDTQCIPVALLDNKVGMPHLELLKLSKINSRKLWDDKLPGLSCMQNLRSLTIDKCGNIAYAFSFSVAREFVNLKHLAISNCQMMEEIFVSDGNLGSLPLSQNQFSNNEVIFPNMETLVISYMEHLKLVWYNQLAPNSFGKLKELKIEFCNEISNLIPSYVLNRLQNLEKVTVANCPTLEIVFETQGLKADSGRQTRLEMQLKSLTLKHLLMLKHIWSGNPNESFKFQNLSLLHVTECKSLNHIIPLSVAKEIQHLQELYIEKCGIENIVAQDEMADRVPIFIFPELTSLSLRGLTQLRSFYRGLHTSDFPVLKHVDVLHCDKLALFKPKSQNFQDNVPVDTLPLLSIEKVVPNTSELILNSKDVTMLCNGQLNDELIYKVTDLLLRCFHDESDKFPSGFLQRFVNLKKLKVTCSSFTNILSGSECDGHSETIMKLRILVLVELNDLEFICEENSEVLPILQNIETLSVHRCSRLKNVIPSSVLFENLDQLLVFNCAGLKNILKSSTTVGLQKLRKLCIDGCEKIEEIVASDDDNDASELAFMKLEYLWLNKLPCLKSFCKGRHGFKFPLLKSLFVIDCPMMETFSHGVLDAAKLTKVRVTPQYEFEWNGDLNTTIKKMSSINEL</sequence>
<gene>
    <name evidence="1" type="ORF">MILVUS5_LOCUS25598</name>
</gene>
<evidence type="ECO:0000313" key="2">
    <source>
        <dbReference type="Proteomes" id="UP001177021"/>
    </source>
</evidence>
<proteinExistence type="predicted"/>